<proteinExistence type="predicted"/>
<sequence length="88" mass="9213">ERAARGTAARRDRPGDRPPPPPPPRRGAGGAVPPGPVPRRRPAHRAGAVRGVVAERAGVAGRARRRHRGAPRLRGRGGIALLRAQAPV</sequence>
<evidence type="ECO:0000313" key="2">
    <source>
        <dbReference type="EMBL" id="CAA9383615.1"/>
    </source>
</evidence>
<feature type="non-terminal residue" evidence="2">
    <location>
        <position position="88"/>
    </location>
</feature>
<gene>
    <name evidence="2" type="ORF">AVDCRST_MAG66-457</name>
</gene>
<feature type="compositionally biased region" description="Basic residues" evidence="1">
    <location>
        <begin position="62"/>
        <end position="75"/>
    </location>
</feature>
<reference evidence="2" key="1">
    <citation type="submission" date="2020-02" db="EMBL/GenBank/DDBJ databases">
        <authorList>
            <person name="Meier V. D."/>
        </authorList>
    </citation>
    <scope>NUCLEOTIDE SEQUENCE</scope>
    <source>
        <strain evidence="2">AVDCRST_MAG66</strain>
    </source>
</reference>
<feature type="region of interest" description="Disordered" evidence="1">
    <location>
        <begin position="1"/>
        <end position="88"/>
    </location>
</feature>
<protein>
    <submittedName>
        <fullName evidence="2">Uncharacterized protein</fullName>
    </submittedName>
</protein>
<accession>A0A6J4NI65</accession>
<organism evidence="2">
    <name type="scientific">uncultured Pseudonocardia sp</name>
    <dbReference type="NCBI Taxonomy" id="211455"/>
    <lineage>
        <taxon>Bacteria</taxon>
        <taxon>Bacillati</taxon>
        <taxon>Actinomycetota</taxon>
        <taxon>Actinomycetes</taxon>
        <taxon>Pseudonocardiales</taxon>
        <taxon>Pseudonocardiaceae</taxon>
        <taxon>Pseudonocardia</taxon>
        <taxon>environmental samples</taxon>
    </lineage>
</organism>
<feature type="compositionally biased region" description="Basic and acidic residues" evidence="1">
    <location>
        <begin position="1"/>
        <end position="16"/>
    </location>
</feature>
<name>A0A6J4NI65_9PSEU</name>
<evidence type="ECO:0000256" key="1">
    <source>
        <dbReference type="SAM" id="MobiDB-lite"/>
    </source>
</evidence>
<dbReference type="EMBL" id="CADCUS010000065">
    <property type="protein sequence ID" value="CAA9383615.1"/>
    <property type="molecule type" value="Genomic_DNA"/>
</dbReference>
<feature type="compositionally biased region" description="Low complexity" evidence="1">
    <location>
        <begin position="45"/>
        <end position="61"/>
    </location>
</feature>
<feature type="non-terminal residue" evidence="2">
    <location>
        <position position="1"/>
    </location>
</feature>
<dbReference type="AlphaFoldDB" id="A0A6J4NI65"/>